<evidence type="ECO:0008006" key="3">
    <source>
        <dbReference type="Google" id="ProtNLM"/>
    </source>
</evidence>
<proteinExistence type="predicted"/>
<accession>A0A822MYR5</accession>
<comment type="caution">
    <text evidence="1">The sequence shown here is derived from an EMBL/GenBank/DDBJ whole genome shotgun (WGS) entry which is preliminary data.</text>
</comment>
<dbReference type="EMBL" id="CCJV01000081">
    <property type="protein sequence ID" value="CDT26631.1"/>
    <property type="molecule type" value="Genomic_DNA"/>
</dbReference>
<protein>
    <recommendedName>
        <fullName evidence="3">Glycosaminoglycan attachment site</fullName>
    </recommendedName>
</protein>
<dbReference type="RefSeq" id="WP_055319302.1">
    <property type="nucleotide sequence ID" value="NZ_CAWQCV010000142.1"/>
</dbReference>
<gene>
    <name evidence="1" type="ORF">VCR5J5_220017</name>
</gene>
<sequence>MNLFEFQVPEDKLHPNFKNILIPQRENERRLLSQWANGFVDRDNKLVKEFQTTFNSTFWEIYLFQVLKEFKYTCNWDHPAPDFEVSSPHLSFVIEATTANAANGKPNEWDKTFSEEEMAKTKRFNELNREAMIRLSNSFLSKYRKYTKSYSKLPHCRNKPFVLAIAPFEQPHFNLQYNRPINAVLYNQYVDEDAYLDNPSKYAFGPPTIELDFVEKDNGSEVPLGFFANDEFREFSAVIFSCTASWGKLSAMGVDFGSDVQVNSIWSHSKKGVPEKHILNSQEHNETTVDGLQIYHNPFAMNPLPYEVFDRQGIVQTYFEPRTKEIIRHGLDHALYFRSVVRKSKKSL</sequence>
<evidence type="ECO:0000313" key="1">
    <source>
        <dbReference type="EMBL" id="CDT26631.1"/>
    </source>
</evidence>
<reference evidence="2" key="1">
    <citation type="submission" date="2014-06" db="EMBL/GenBank/DDBJ databases">
        <authorList>
            <person name="Le Roux Frederique"/>
        </authorList>
    </citation>
    <scope>NUCLEOTIDE SEQUENCE [LARGE SCALE GENOMIC DNA]</scope>
    <source>
        <strain evidence="2">J5-5</strain>
    </source>
</reference>
<dbReference type="AlphaFoldDB" id="A0A822MYR5"/>
<organism evidence="1 2">
    <name type="scientific">Vibrio crassostreae</name>
    <dbReference type="NCBI Taxonomy" id="246167"/>
    <lineage>
        <taxon>Bacteria</taxon>
        <taxon>Pseudomonadati</taxon>
        <taxon>Pseudomonadota</taxon>
        <taxon>Gammaproteobacteria</taxon>
        <taxon>Vibrionales</taxon>
        <taxon>Vibrionaceae</taxon>
        <taxon>Vibrio</taxon>
    </lineage>
</organism>
<evidence type="ECO:0000313" key="2">
    <source>
        <dbReference type="Proteomes" id="UP000049495"/>
    </source>
</evidence>
<name>A0A822MYR5_9VIBR</name>
<dbReference type="Proteomes" id="UP000049495">
    <property type="component" value="Unassembled WGS sequence"/>
</dbReference>